<evidence type="ECO:0000256" key="5">
    <source>
        <dbReference type="ARBA" id="ARBA00023014"/>
    </source>
</evidence>
<name>A0A5J4L4G3_9ZZZZ</name>
<dbReference type="InterPro" id="IPR017896">
    <property type="entry name" value="4Fe4S_Fe-S-bd"/>
</dbReference>
<evidence type="ECO:0000259" key="6">
    <source>
        <dbReference type="PROSITE" id="PS51379"/>
    </source>
</evidence>
<keyword evidence="4" id="KW-0408">Iron</keyword>
<feature type="domain" description="4Fe-4S ferredoxin-type" evidence="6">
    <location>
        <begin position="3"/>
        <end position="31"/>
    </location>
</feature>
<keyword evidence="5" id="KW-0411">Iron-sulfur</keyword>
<organism evidence="7">
    <name type="scientific">hot springs metagenome</name>
    <dbReference type="NCBI Taxonomy" id="433727"/>
    <lineage>
        <taxon>unclassified sequences</taxon>
        <taxon>metagenomes</taxon>
        <taxon>ecological metagenomes</taxon>
    </lineage>
</organism>
<evidence type="ECO:0000256" key="4">
    <source>
        <dbReference type="ARBA" id="ARBA00023004"/>
    </source>
</evidence>
<dbReference type="InterPro" id="IPR017900">
    <property type="entry name" value="4Fe4S_Fe_S_CS"/>
</dbReference>
<comment type="caution">
    <text evidence="7">The sequence shown here is derived from an EMBL/GenBank/DDBJ whole genome shotgun (WGS) entry which is preliminary data.</text>
</comment>
<dbReference type="SUPFAM" id="SSF54862">
    <property type="entry name" value="4Fe-4S ferredoxins"/>
    <property type="match status" value="1"/>
</dbReference>
<sequence>MAKTPVVDTDLCIGCGSCVEVCPEVFELRDDKAWVIGPDKCDTCNCEEAANICPVEAIKFE</sequence>
<dbReference type="GO" id="GO:0009055">
    <property type="term" value="F:electron transfer activity"/>
    <property type="evidence" value="ECO:0007669"/>
    <property type="project" value="InterPro"/>
</dbReference>
<dbReference type="InterPro" id="IPR051269">
    <property type="entry name" value="Fe-S_cluster_ET"/>
</dbReference>
<evidence type="ECO:0000256" key="2">
    <source>
        <dbReference type="ARBA" id="ARBA00022723"/>
    </source>
</evidence>
<protein>
    <submittedName>
        <fullName evidence="7">Ferredoxin</fullName>
    </submittedName>
</protein>
<feature type="domain" description="4Fe-4S ferredoxin-type" evidence="6">
    <location>
        <begin position="32"/>
        <end position="61"/>
    </location>
</feature>
<dbReference type="PANTHER" id="PTHR36923">
    <property type="entry name" value="FERREDOXIN"/>
    <property type="match status" value="1"/>
</dbReference>
<keyword evidence="1" id="KW-0813">Transport</keyword>
<dbReference type="PROSITE" id="PS00198">
    <property type="entry name" value="4FE4S_FER_1"/>
    <property type="match status" value="1"/>
</dbReference>
<evidence type="ECO:0000313" key="7">
    <source>
        <dbReference type="EMBL" id="GER93770.1"/>
    </source>
</evidence>
<keyword evidence="2" id="KW-0479">Metal-binding</keyword>
<dbReference type="Pfam" id="PF13370">
    <property type="entry name" value="Fer4_13"/>
    <property type="match status" value="1"/>
</dbReference>
<dbReference type="EMBL" id="BLAB01000001">
    <property type="protein sequence ID" value="GER93770.1"/>
    <property type="molecule type" value="Genomic_DNA"/>
</dbReference>
<dbReference type="Gene3D" id="3.30.70.20">
    <property type="match status" value="1"/>
</dbReference>
<evidence type="ECO:0000256" key="1">
    <source>
        <dbReference type="ARBA" id="ARBA00022448"/>
    </source>
</evidence>
<keyword evidence="3" id="KW-0249">Electron transport</keyword>
<dbReference type="PANTHER" id="PTHR36923:SF3">
    <property type="entry name" value="FERREDOXIN"/>
    <property type="match status" value="1"/>
</dbReference>
<dbReference type="PROSITE" id="PS51379">
    <property type="entry name" value="4FE4S_FER_2"/>
    <property type="match status" value="2"/>
</dbReference>
<dbReference type="InterPro" id="IPR001080">
    <property type="entry name" value="3Fe4S_ferredoxin"/>
</dbReference>
<proteinExistence type="predicted"/>
<gene>
    <name evidence="7" type="ORF">A45J_1526</name>
</gene>
<dbReference type="GO" id="GO:0005506">
    <property type="term" value="F:iron ion binding"/>
    <property type="evidence" value="ECO:0007669"/>
    <property type="project" value="InterPro"/>
</dbReference>
<dbReference type="AlphaFoldDB" id="A0A5J4L4G3"/>
<reference evidence="7" key="1">
    <citation type="submission" date="2019-10" db="EMBL/GenBank/DDBJ databases">
        <title>Metagenomic sequencing of thiosulfate-disproportionating enrichment culture.</title>
        <authorList>
            <person name="Umezawa K."/>
            <person name="Kojima H."/>
            <person name="Fukui M."/>
        </authorList>
    </citation>
    <scope>NUCLEOTIDE SEQUENCE</scope>
    <source>
        <strain evidence="7">45J</strain>
    </source>
</reference>
<accession>A0A5J4L4G3</accession>
<dbReference type="GO" id="GO:0051536">
    <property type="term" value="F:iron-sulfur cluster binding"/>
    <property type="evidence" value="ECO:0007669"/>
    <property type="project" value="UniProtKB-KW"/>
</dbReference>
<evidence type="ECO:0000256" key="3">
    <source>
        <dbReference type="ARBA" id="ARBA00022982"/>
    </source>
</evidence>
<dbReference type="PRINTS" id="PR00352">
    <property type="entry name" value="3FE4SFRDOXIN"/>
</dbReference>